<organism evidence="4 5">
    <name type="scientific">Cenarchaeum symbiosum (strain A)</name>
    <dbReference type="NCBI Taxonomy" id="414004"/>
    <lineage>
        <taxon>Archaea</taxon>
        <taxon>Nitrososphaerota</taxon>
        <taxon>Candidatus Cenarchaeales</taxon>
        <taxon>Candidatus Cenarchaeaceae</taxon>
        <taxon>Candidatus Cenarchaeum</taxon>
    </lineage>
</organism>
<name>A0RUC0_CENSY</name>
<sequence length="383" mass="41121">MFDMRSSLILWVPASFLASMARSAGMRVLDSISAGSSNDSTMPSCDLKHASPPGQAKLGYYNSAKGAAAMESMMARLRDELRAAVRACGSKNLALSGGLDSTVIACLLGEGAEAAAVIADDFVGTDLAYHQMAAAMMGAPPRIIRATTPEILDAIEGTIRVLGSFNDIEIRNSAAMYLLIERVAGTGWTSMITGDGADELFAGYDFFGRLGPAEIEEEQQRILGVMHFDSHRIGKALGVRIESPFLAPKVAEIARSVPAEYKVREEGGRTYGKWILRKAFEDAIPRAIAWRPKAALQDGSGTAGLTGLFESVVSDGTFESKRGAIEASDGIRVRSKESLHYYEAYRRIFGKPEPPAGGRPCPYCRHPVPDGYKFCAMCGAYPA</sequence>
<keyword evidence="2" id="KW-0067">ATP-binding</keyword>
<dbReference type="SUPFAM" id="SSF52402">
    <property type="entry name" value="Adenine nucleotide alpha hydrolases-like"/>
    <property type="match status" value="1"/>
</dbReference>
<dbReference type="GO" id="GO:0005524">
    <property type="term" value="F:ATP binding"/>
    <property type="evidence" value="ECO:0007669"/>
    <property type="project" value="UniProtKB-KW"/>
</dbReference>
<dbReference type="GO" id="GO:0004066">
    <property type="term" value="F:asparagine synthase (glutamine-hydrolyzing) activity"/>
    <property type="evidence" value="ECO:0007669"/>
    <property type="project" value="UniProtKB-EC"/>
</dbReference>
<evidence type="ECO:0000313" key="4">
    <source>
        <dbReference type="EMBL" id="ABK76937.1"/>
    </source>
</evidence>
<proteinExistence type="predicted"/>
<dbReference type="PATRIC" id="fig|414004.10.peg.264"/>
<feature type="domain" description="Asparagine synthetase" evidence="3">
    <location>
        <begin position="231"/>
        <end position="349"/>
    </location>
</feature>
<dbReference type="Pfam" id="PF00733">
    <property type="entry name" value="Asn_synthase"/>
    <property type="match status" value="2"/>
</dbReference>
<dbReference type="PANTHER" id="PTHR11772:SF46">
    <property type="entry name" value="ASPARAGINE SYNTHETASE DOMAIN-CONTAINING PROTEIN"/>
    <property type="match status" value="1"/>
</dbReference>
<accession>A0RUC0</accession>
<dbReference type="PANTHER" id="PTHR11772">
    <property type="entry name" value="ASPARAGINE SYNTHETASE"/>
    <property type="match status" value="1"/>
</dbReference>
<dbReference type="Proteomes" id="UP000000758">
    <property type="component" value="Chromosome"/>
</dbReference>
<protein>
    <submittedName>
        <fullName evidence="4">Asparagine synthase (Glutamine-hydrolyzing)</fullName>
        <ecNumber evidence="4">6.3.5.4</ecNumber>
    </submittedName>
</protein>
<dbReference type="EMBL" id="DP000238">
    <property type="protein sequence ID" value="ABK76937.1"/>
    <property type="molecule type" value="Genomic_DNA"/>
</dbReference>
<evidence type="ECO:0000256" key="2">
    <source>
        <dbReference type="ARBA" id="ARBA00022840"/>
    </source>
</evidence>
<keyword evidence="5" id="KW-1185">Reference proteome</keyword>
<reference evidence="4 5" key="1">
    <citation type="journal article" date="2006" name="Proc. Natl. Acad. Sci. U.S.A.">
        <title>Genomic analysis of the uncultivated marine crenarchaeote Cenarchaeum symbiosum.</title>
        <authorList>
            <person name="Hallam S.J."/>
            <person name="Konstantinidis K.T."/>
            <person name="Putnam N."/>
            <person name="Schleper C."/>
            <person name="Watanabe Y."/>
            <person name="Sugahara J."/>
            <person name="Preston C."/>
            <person name="de la Torre J."/>
            <person name="Richardson P.M."/>
            <person name="DeLong E.F."/>
        </authorList>
    </citation>
    <scope>NUCLEOTIDE SEQUENCE [LARGE SCALE GENOMIC DNA]</scope>
    <source>
        <strain evidence="5">A</strain>
    </source>
</reference>
<keyword evidence="1" id="KW-0547">Nucleotide-binding</keyword>
<dbReference type="EnsemblBacteria" id="ABK76937">
    <property type="protein sequence ID" value="ABK76937"/>
    <property type="gene ID" value="CENSYa_0300"/>
</dbReference>
<gene>
    <name evidence="4" type="ordered locus">CENSYa_0300</name>
</gene>
<feature type="domain" description="Asparagine synthetase" evidence="3">
    <location>
        <begin position="77"/>
        <end position="208"/>
    </location>
</feature>
<dbReference type="AlphaFoldDB" id="A0RUC0"/>
<dbReference type="CDD" id="cd01991">
    <property type="entry name" value="Asn_synthase_B_C"/>
    <property type="match status" value="1"/>
</dbReference>
<evidence type="ECO:0000313" key="5">
    <source>
        <dbReference type="Proteomes" id="UP000000758"/>
    </source>
</evidence>
<evidence type="ECO:0000259" key="3">
    <source>
        <dbReference type="Pfam" id="PF00733"/>
    </source>
</evidence>
<dbReference type="InterPro" id="IPR001962">
    <property type="entry name" value="Asn_synthase"/>
</dbReference>
<dbReference type="HOGENOM" id="CLU_050152_0_0_2"/>
<dbReference type="EC" id="6.3.5.4" evidence="4"/>
<dbReference type="Gene3D" id="3.40.50.620">
    <property type="entry name" value="HUPs"/>
    <property type="match status" value="1"/>
</dbReference>
<dbReference type="GO" id="GO:0006529">
    <property type="term" value="P:asparagine biosynthetic process"/>
    <property type="evidence" value="ECO:0007669"/>
    <property type="project" value="InterPro"/>
</dbReference>
<dbReference type="GO" id="GO:0005829">
    <property type="term" value="C:cytosol"/>
    <property type="evidence" value="ECO:0007669"/>
    <property type="project" value="TreeGrafter"/>
</dbReference>
<keyword evidence="4" id="KW-0436">Ligase</keyword>
<evidence type="ECO:0000256" key="1">
    <source>
        <dbReference type="ARBA" id="ARBA00022741"/>
    </source>
</evidence>
<dbReference type="KEGG" id="csy:CENSYa_0300"/>
<dbReference type="InterPro" id="IPR014729">
    <property type="entry name" value="Rossmann-like_a/b/a_fold"/>
</dbReference>
<dbReference type="InterPro" id="IPR050795">
    <property type="entry name" value="Asn_Synthetase"/>
</dbReference>
<dbReference type="STRING" id="414004.CENSYa_0300"/>